<feature type="domain" description="Protein O-mannosyl-transferase C-terminal four TM" evidence="12">
    <location>
        <begin position="359"/>
        <end position="547"/>
    </location>
</feature>
<keyword evidence="14" id="KW-1185">Reference proteome</keyword>
<dbReference type="Pfam" id="PF02366">
    <property type="entry name" value="PMT"/>
    <property type="match status" value="1"/>
</dbReference>
<keyword evidence="6 10" id="KW-0812">Transmembrane</keyword>
<evidence type="ECO:0000256" key="7">
    <source>
        <dbReference type="ARBA" id="ARBA00022989"/>
    </source>
</evidence>
<comment type="subcellular location">
    <subcellularLocation>
        <location evidence="10">Cell membrane</location>
    </subcellularLocation>
    <subcellularLocation>
        <location evidence="1">Endomembrane system</location>
        <topology evidence="1">Multi-pass membrane protein</topology>
    </subcellularLocation>
</comment>
<keyword evidence="7 10" id="KW-1133">Transmembrane helix</keyword>
<keyword evidence="4 10" id="KW-0328">Glycosyltransferase</keyword>
<accession>A0ABQ6JSW7</accession>
<name>A0ABQ6JSW7_9MICO</name>
<evidence type="ECO:0000256" key="5">
    <source>
        <dbReference type="ARBA" id="ARBA00022679"/>
    </source>
</evidence>
<comment type="similarity">
    <text evidence="3 10">Belongs to the glycosyltransferase 39 family.</text>
</comment>
<organism evidence="13 14">
    <name type="scientific">Homoserinibacter gongjuensis</name>
    <dbReference type="NCBI Taxonomy" id="1162968"/>
    <lineage>
        <taxon>Bacteria</taxon>
        <taxon>Bacillati</taxon>
        <taxon>Actinomycetota</taxon>
        <taxon>Actinomycetes</taxon>
        <taxon>Micrococcales</taxon>
        <taxon>Microbacteriaceae</taxon>
        <taxon>Homoserinibacter</taxon>
    </lineage>
</organism>
<evidence type="ECO:0000256" key="6">
    <source>
        <dbReference type="ARBA" id="ARBA00022692"/>
    </source>
</evidence>
<feature type="transmembrane region" description="Helical" evidence="10">
    <location>
        <begin position="472"/>
        <end position="492"/>
    </location>
</feature>
<feature type="transmembrane region" description="Helical" evidence="10">
    <location>
        <begin position="448"/>
        <end position="466"/>
    </location>
</feature>
<dbReference type="Pfam" id="PF16192">
    <property type="entry name" value="PMT_4TMC"/>
    <property type="match status" value="1"/>
</dbReference>
<evidence type="ECO:0000313" key="14">
    <source>
        <dbReference type="Proteomes" id="UP001157069"/>
    </source>
</evidence>
<dbReference type="GO" id="GO:0016757">
    <property type="term" value="F:glycosyltransferase activity"/>
    <property type="evidence" value="ECO:0007669"/>
    <property type="project" value="UniProtKB-KW"/>
</dbReference>
<evidence type="ECO:0000259" key="12">
    <source>
        <dbReference type="Pfam" id="PF16192"/>
    </source>
</evidence>
<evidence type="ECO:0000256" key="9">
    <source>
        <dbReference type="ARBA" id="ARBA00093617"/>
    </source>
</evidence>
<keyword evidence="5 10" id="KW-0808">Transferase</keyword>
<evidence type="ECO:0000313" key="13">
    <source>
        <dbReference type="EMBL" id="GMA89912.1"/>
    </source>
</evidence>
<dbReference type="InterPro" id="IPR032421">
    <property type="entry name" value="PMT_4TMC"/>
</dbReference>
<dbReference type="EC" id="2.4.1.-" evidence="10"/>
<feature type="transmembrane region" description="Helical" evidence="10">
    <location>
        <begin position="504"/>
        <end position="528"/>
    </location>
</feature>
<gene>
    <name evidence="13" type="ORF">GCM10025869_04410</name>
</gene>
<feature type="transmembrane region" description="Helical" evidence="10">
    <location>
        <begin position="270"/>
        <end position="288"/>
    </location>
</feature>
<reference evidence="14" key="1">
    <citation type="journal article" date="2019" name="Int. J. Syst. Evol. Microbiol.">
        <title>The Global Catalogue of Microorganisms (GCM) 10K type strain sequencing project: providing services to taxonomists for standard genome sequencing and annotation.</title>
        <authorList>
            <consortium name="The Broad Institute Genomics Platform"/>
            <consortium name="The Broad Institute Genome Sequencing Center for Infectious Disease"/>
            <person name="Wu L."/>
            <person name="Ma J."/>
        </authorList>
    </citation>
    <scope>NUCLEOTIDE SEQUENCE [LARGE SCALE GENOMIC DNA]</scope>
    <source>
        <strain evidence="14">NBRC 108755</strain>
    </source>
</reference>
<comment type="caution">
    <text evidence="13">The sequence shown here is derived from an EMBL/GenBank/DDBJ whole genome shotgun (WGS) entry which is preliminary data.</text>
</comment>
<comment type="function">
    <text evidence="10">Protein O-mannosyltransferase that catalyzes the transfer of a single mannose residue from a polyprenol phospho-mannosyl lipidic donor to the hydroxyl group of selected serine and threonine residues in acceptor proteins.</text>
</comment>
<dbReference type="InterPro" id="IPR003342">
    <property type="entry name" value="ArnT-like_N"/>
</dbReference>
<evidence type="ECO:0000256" key="4">
    <source>
        <dbReference type="ARBA" id="ARBA00022676"/>
    </source>
</evidence>
<sequence>MRRPGYDSGMSERAAEFERALHGTGPQPPERTGSRLDDAWQRWMADPRLRRLWDWGGPAAVLVIAAATRLIGLEHPQQIVFDETYYVKDAYALAHLGYEARWPDDANAAFAAGAPDTYYTTGSFIAHPPLGKWIIAAGMAAFGTDSAFGWRVGVAVVGILLVGLTMLVARHLFTSTTMVVVAGALLAIDGNAIVMSRVSLLDTPVAFFALLGAYFALLDRAWASRRLDAWLGHRAGQGRPTHWGPVLWWRPWLLAASLAFGSAASVKWNGFFFLAVFGIYTVVSDAFLRRRAGIELWGTGTVLRQGPVSFVLLVPLALVVYVASWWGWFASDGGYYRHWIEQQGGEAWTGALAWVPHALQNWWHYQVSIYNFNAGLQAHHDYMSNPLTWLFLVRPTSMHYENLGDGVAEAILEIANPLIWWGATAALGYLCVRIVLRLRAGRPVWPEAFILTGVAAGYLPWLAYLSRTVFQFYTIAFEPYLVLGLTMALAAVAGPRTDVERRRLAGLTTVGVYLALVALLSLFFLPLWTGMPMPVWFLQLHYWFRSWI</sequence>
<feature type="transmembrane region" description="Helical" evidence="10">
    <location>
        <begin position="148"/>
        <end position="169"/>
    </location>
</feature>
<keyword evidence="10" id="KW-1003">Cell membrane</keyword>
<evidence type="ECO:0000256" key="2">
    <source>
        <dbReference type="ARBA" id="ARBA00004922"/>
    </source>
</evidence>
<keyword evidence="8 10" id="KW-0472">Membrane</keyword>
<dbReference type="EMBL" id="BSVA01000001">
    <property type="protein sequence ID" value="GMA89912.1"/>
    <property type="molecule type" value="Genomic_DNA"/>
</dbReference>
<evidence type="ECO:0000259" key="11">
    <source>
        <dbReference type="Pfam" id="PF02366"/>
    </source>
</evidence>
<feature type="transmembrane region" description="Helical" evidence="10">
    <location>
        <begin position="308"/>
        <end position="329"/>
    </location>
</feature>
<feature type="transmembrane region" description="Helical" evidence="10">
    <location>
        <begin position="418"/>
        <end position="436"/>
    </location>
</feature>
<evidence type="ECO:0000256" key="8">
    <source>
        <dbReference type="ARBA" id="ARBA00023136"/>
    </source>
</evidence>
<evidence type="ECO:0000256" key="3">
    <source>
        <dbReference type="ARBA" id="ARBA00007222"/>
    </source>
</evidence>
<feature type="transmembrane region" description="Helical" evidence="10">
    <location>
        <begin position="204"/>
        <end position="222"/>
    </location>
</feature>
<evidence type="ECO:0000256" key="10">
    <source>
        <dbReference type="RuleBase" id="RU367007"/>
    </source>
</evidence>
<dbReference type="Proteomes" id="UP001157069">
    <property type="component" value="Unassembled WGS sequence"/>
</dbReference>
<evidence type="ECO:0000256" key="1">
    <source>
        <dbReference type="ARBA" id="ARBA00004127"/>
    </source>
</evidence>
<dbReference type="InterPro" id="IPR027005">
    <property type="entry name" value="PMT-like"/>
</dbReference>
<proteinExistence type="inferred from homology"/>
<feature type="domain" description="ArnT-like N-terminal" evidence="11">
    <location>
        <begin position="61"/>
        <end position="289"/>
    </location>
</feature>
<protein>
    <recommendedName>
        <fullName evidence="9 10">Polyprenol-phosphate-mannose--protein mannosyltransferase</fullName>
        <ecNumber evidence="10">2.4.1.-</ecNumber>
    </recommendedName>
</protein>
<dbReference type="PANTHER" id="PTHR10050:SF46">
    <property type="entry name" value="PROTEIN O-MANNOSYL-TRANSFERASE 2"/>
    <property type="match status" value="1"/>
</dbReference>
<feature type="transmembrane region" description="Helical" evidence="10">
    <location>
        <begin position="176"/>
        <end position="198"/>
    </location>
</feature>
<dbReference type="PANTHER" id="PTHR10050">
    <property type="entry name" value="DOLICHYL-PHOSPHATE-MANNOSE--PROTEIN MANNOSYLTRANSFERASE"/>
    <property type="match status" value="1"/>
</dbReference>
<comment type="pathway">
    <text evidence="2 10">Protein modification; protein glycosylation.</text>
</comment>